<evidence type="ECO:0000313" key="2">
    <source>
        <dbReference type="EMBL" id="MDC3418163.1"/>
    </source>
</evidence>
<dbReference type="Proteomes" id="UP001145069">
    <property type="component" value="Unassembled WGS sequence"/>
</dbReference>
<comment type="caution">
    <text evidence="2">The sequence shown here is derived from an EMBL/GenBank/DDBJ whole genome shotgun (WGS) entry which is preliminary data.</text>
</comment>
<feature type="region of interest" description="Disordered" evidence="1">
    <location>
        <begin position="26"/>
        <end position="45"/>
    </location>
</feature>
<sequence length="45" mass="5034">MDSNRYVELIANNPGKWPINGTKTFHQSNNGHTPGGMSTQLIYNE</sequence>
<evidence type="ECO:0000256" key="1">
    <source>
        <dbReference type="SAM" id="MobiDB-lite"/>
    </source>
</evidence>
<organism evidence="2 3">
    <name type="scientific">Aquibacillus salsiterrae</name>
    <dbReference type="NCBI Taxonomy" id="2950439"/>
    <lineage>
        <taxon>Bacteria</taxon>
        <taxon>Bacillati</taxon>
        <taxon>Bacillota</taxon>
        <taxon>Bacilli</taxon>
        <taxon>Bacillales</taxon>
        <taxon>Bacillaceae</taxon>
        <taxon>Aquibacillus</taxon>
    </lineage>
</organism>
<dbReference type="EMBL" id="JAMQKC010000020">
    <property type="protein sequence ID" value="MDC3418163.1"/>
    <property type="molecule type" value="Genomic_DNA"/>
</dbReference>
<evidence type="ECO:0000313" key="3">
    <source>
        <dbReference type="Proteomes" id="UP001145069"/>
    </source>
</evidence>
<protein>
    <submittedName>
        <fullName evidence="2">Uncharacterized protein</fullName>
    </submittedName>
</protein>
<reference evidence="2" key="1">
    <citation type="submission" date="2022-06" db="EMBL/GenBank/DDBJ databases">
        <title>Aquibacillus sp. a new bacterium isolated from soil saline samples.</title>
        <authorList>
            <person name="Galisteo C."/>
            <person name="De La Haba R."/>
            <person name="Sanchez-Porro C."/>
            <person name="Ventosa A."/>
        </authorList>
    </citation>
    <scope>NUCLEOTIDE SEQUENCE</scope>
    <source>
        <strain evidence="2">3ASR75-54</strain>
    </source>
</reference>
<name>A0A9X4AHF9_9BACI</name>
<accession>A0A9X4AHF9</accession>
<keyword evidence="3" id="KW-1185">Reference proteome</keyword>
<proteinExistence type="predicted"/>
<gene>
    <name evidence="2" type="ORF">NC799_14830</name>
</gene>
<dbReference type="AlphaFoldDB" id="A0A9X4AHF9"/>
<dbReference type="RefSeq" id="WP_272447226.1">
    <property type="nucleotide sequence ID" value="NZ_JAMQKC010000020.1"/>
</dbReference>